<comment type="caution">
    <text evidence="7">The sequence shown here is derived from an EMBL/GenBank/DDBJ whole genome shotgun (WGS) entry which is preliminary data.</text>
</comment>
<evidence type="ECO:0000256" key="2">
    <source>
        <dbReference type="ARBA" id="ARBA00005722"/>
    </source>
</evidence>
<dbReference type="AlphaFoldDB" id="A0A0N0GR12"/>
<gene>
    <name evidence="7" type="ORF">WG78_01295</name>
</gene>
<keyword evidence="5" id="KW-0998">Cell outer membrane</keyword>
<proteinExistence type="inferred from homology"/>
<evidence type="ECO:0000256" key="1">
    <source>
        <dbReference type="ARBA" id="ARBA00004442"/>
    </source>
</evidence>
<dbReference type="PANTHER" id="PTHR38776">
    <property type="entry name" value="MLTA-INTERACTING PROTEIN-RELATED"/>
    <property type="match status" value="1"/>
</dbReference>
<dbReference type="SUPFAM" id="SSF56925">
    <property type="entry name" value="OMPA-like"/>
    <property type="match status" value="1"/>
</dbReference>
<dbReference type="EMBL" id="LAQT01000001">
    <property type="protein sequence ID" value="KPC55251.1"/>
    <property type="molecule type" value="Genomic_DNA"/>
</dbReference>
<evidence type="ECO:0000313" key="7">
    <source>
        <dbReference type="EMBL" id="KPC55251.1"/>
    </source>
</evidence>
<evidence type="ECO:0000313" key="8">
    <source>
        <dbReference type="Proteomes" id="UP000037939"/>
    </source>
</evidence>
<accession>A0A0N0GR12</accession>
<keyword evidence="8" id="KW-1185">Reference proteome</keyword>
<dbReference type="Pfam" id="PF06629">
    <property type="entry name" value="MipA"/>
    <property type="match status" value="1"/>
</dbReference>
<evidence type="ECO:0000256" key="5">
    <source>
        <dbReference type="ARBA" id="ARBA00023237"/>
    </source>
</evidence>
<dbReference type="InterPro" id="IPR010583">
    <property type="entry name" value="MipA"/>
</dbReference>
<evidence type="ECO:0000256" key="3">
    <source>
        <dbReference type="ARBA" id="ARBA00022729"/>
    </source>
</evidence>
<protein>
    <submittedName>
        <fullName evidence="7">MltA-interacting protein MipA</fullName>
    </submittedName>
</protein>
<organism evidence="7 8">
    <name type="scientific">Amantichitinum ursilacus</name>
    <dbReference type="NCBI Taxonomy" id="857265"/>
    <lineage>
        <taxon>Bacteria</taxon>
        <taxon>Pseudomonadati</taxon>
        <taxon>Pseudomonadota</taxon>
        <taxon>Betaproteobacteria</taxon>
        <taxon>Neisseriales</taxon>
        <taxon>Chitinibacteraceae</taxon>
        <taxon>Amantichitinum</taxon>
    </lineage>
</organism>
<feature type="signal peptide" evidence="6">
    <location>
        <begin position="1"/>
        <end position="21"/>
    </location>
</feature>
<evidence type="ECO:0000256" key="6">
    <source>
        <dbReference type="SAM" id="SignalP"/>
    </source>
</evidence>
<dbReference type="RefSeq" id="WP_201782314.1">
    <property type="nucleotide sequence ID" value="NZ_LAQT01000001.1"/>
</dbReference>
<comment type="subcellular location">
    <subcellularLocation>
        <location evidence="1">Cell outer membrane</location>
    </subcellularLocation>
</comment>
<reference evidence="7 8" key="1">
    <citation type="submission" date="2015-07" db="EMBL/GenBank/DDBJ databases">
        <title>Draft genome sequence of the Amantichitinum ursilacus IGB-41, a new chitin-degrading bacterium.</title>
        <authorList>
            <person name="Kirstahler P."/>
            <person name="Guenther M."/>
            <person name="Grumaz C."/>
            <person name="Rupp S."/>
            <person name="Zibek S."/>
            <person name="Sohn K."/>
        </authorList>
    </citation>
    <scope>NUCLEOTIDE SEQUENCE [LARGE SCALE GENOMIC DNA]</scope>
    <source>
        <strain evidence="7 8">IGB-41</strain>
    </source>
</reference>
<sequence length="264" mass="27792">MRNLIRILFCVCMSAAGLAHAAIDLPDLPNLAGVGVGVTTQCTGCKDTLVGVMPALEYHSEHYTLEWYGPVAQLDLGAPGSSFRWGPVLGIRLGRSDLDDPVLDALPGIHNTMEGGAFVGYEYLHAGGVPYRVRLYTYVMTNAGQEYTGARGSVYGSVWLPASPRILLGAGLGYGWGSHSFMNTYYGVSSAGAAASGLPAFDAHGGSQQVYGWLGAVVRVAPKWFVGVGVIEQRLIAAAADTPIVTQRGTPNQLTYGAGVGYSF</sequence>
<evidence type="ECO:0000256" key="4">
    <source>
        <dbReference type="ARBA" id="ARBA00023136"/>
    </source>
</evidence>
<dbReference type="InterPro" id="IPR011250">
    <property type="entry name" value="OMP/PagP_B-barrel"/>
</dbReference>
<dbReference type="Proteomes" id="UP000037939">
    <property type="component" value="Unassembled WGS sequence"/>
</dbReference>
<dbReference type="GO" id="GO:0009279">
    <property type="term" value="C:cell outer membrane"/>
    <property type="evidence" value="ECO:0007669"/>
    <property type="project" value="UniProtKB-SubCell"/>
</dbReference>
<comment type="similarity">
    <text evidence="2">Belongs to the MipA/OmpV family.</text>
</comment>
<name>A0A0N0GR12_9NEIS</name>
<dbReference type="PANTHER" id="PTHR38776:SF1">
    <property type="entry name" value="MLTA-INTERACTING PROTEIN-RELATED"/>
    <property type="match status" value="1"/>
</dbReference>
<keyword evidence="3 6" id="KW-0732">Signal</keyword>
<keyword evidence="4" id="KW-0472">Membrane</keyword>
<feature type="chain" id="PRO_5005849821" evidence="6">
    <location>
        <begin position="22"/>
        <end position="264"/>
    </location>
</feature>
<dbReference type="STRING" id="857265.WG78_01295"/>